<evidence type="ECO:0000313" key="1">
    <source>
        <dbReference type="EMBL" id="ETV91983.1"/>
    </source>
</evidence>
<proteinExistence type="predicted"/>
<organism evidence="1">
    <name type="scientific">Aphanomyces invadans</name>
    <dbReference type="NCBI Taxonomy" id="157072"/>
    <lineage>
        <taxon>Eukaryota</taxon>
        <taxon>Sar</taxon>
        <taxon>Stramenopiles</taxon>
        <taxon>Oomycota</taxon>
        <taxon>Saprolegniomycetes</taxon>
        <taxon>Saprolegniales</taxon>
        <taxon>Verrucalvaceae</taxon>
        <taxon>Aphanomyces</taxon>
    </lineage>
</organism>
<dbReference type="RefSeq" id="XP_008879407.1">
    <property type="nucleotide sequence ID" value="XM_008881185.1"/>
</dbReference>
<accession>A0A024TD63</accession>
<gene>
    <name evidence="1" type="ORF">H310_13622</name>
</gene>
<dbReference type="OrthoDB" id="10505750at2759"/>
<dbReference type="EMBL" id="KI914005">
    <property type="protein sequence ID" value="ETV91983.1"/>
    <property type="molecule type" value="Genomic_DNA"/>
</dbReference>
<dbReference type="AlphaFoldDB" id="A0A024TD63"/>
<sequence>MSPPTPNSVASRPSLHVTNHLSVDNFDEWHFELTAIVLQGEGLSNHATKCAGVEAAWSMKGLHQALRILDGDVKKIRSHQEQEASCLSDASPLPPPALDELTAALALPIAEYLAKHRSTVLVEAQAAKVQLEQMIRNELADVERSCALVYISLSNSVRRDAAAANLNNCAHCIIFWLRSKFCSEEQKYVSAVTVYTKFHTFKLERSVSFENPQ</sequence>
<reference evidence="1" key="1">
    <citation type="submission" date="2013-12" db="EMBL/GenBank/DDBJ databases">
        <title>The Genome Sequence of Aphanomyces invadans NJM9701.</title>
        <authorList>
            <consortium name="The Broad Institute Genomics Platform"/>
            <person name="Russ C."/>
            <person name="Tyler B."/>
            <person name="van West P."/>
            <person name="Dieguez-Uribeondo J."/>
            <person name="Young S.K."/>
            <person name="Zeng Q."/>
            <person name="Gargeya S."/>
            <person name="Fitzgerald M."/>
            <person name="Abouelleil A."/>
            <person name="Alvarado L."/>
            <person name="Chapman S.B."/>
            <person name="Gainer-Dewar J."/>
            <person name="Goldberg J."/>
            <person name="Griggs A."/>
            <person name="Gujja S."/>
            <person name="Hansen M."/>
            <person name="Howarth C."/>
            <person name="Imamovic A."/>
            <person name="Ireland A."/>
            <person name="Larimer J."/>
            <person name="McCowan C."/>
            <person name="Murphy C."/>
            <person name="Pearson M."/>
            <person name="Poon T.W."/>
            <person name="Priest M."/>
            <person name="Roberts A."/>
            <person name="Saif S."/>
            <person name="Shea T."/>
            <person name="Sykes S."/>
            <person name="Wortman J."/>
            <person name="Nusbaum C."/>
            <person name="Birren B."/>
        </authorList>
    </citation>
    <scope>NUCLEOTIDE SEQUENCE [LARGE SCALE GENOMIC DNA]</scope>
    <source>
        <strain evidence="1">NJM9701</strain>
    </source>
</reference>
<name>A0A024TD63_9STRA</name>
<protein>
    <submittedName>
        <fullName evidence="1">Uncharacterized protein</fullName>
    </submittedName>
</protein>
<dbReference type="GeneID" id="20090672"/>
<dbReference type="VEuPathDB" id="FungiDB:H310_13622"/>